<protein>
    <submittedName>
        <fullName evidence="2">Uncharacterized protein</fullName>
    </submittedName>
</protein>
<gene>
    <name evidence="2" type="ORF">NDU88_001337</name>
</gene>
<accession>A0AAV7NAK5</accession>
<dbReference type="EMBL" id="JANPWB010000012">
    <property type="protein sequence ID" value="KAJ1113078.1"/>
    <property type="molecule type" value="Genomic_DNA"/>
</dbReference>
<dbReference type="AlphaFoldDB" id="A0AAV7NAK5"/>
<organism evidence="2 3">
    <name type="scientific">Pleurodeles waltl</name>
    <name type="common">Iberian ribbed newt</name>
    <dbReference type="NCBI Taxonomy" id="8319"/>
    <lineage>
        <taxon>Eukaryota</taxon>
        <taxon>Metazoa</taxon>
        <taxon>Chordata</taxon>
        <taxon>Craniata</taxon>
        <taxon>Vertebrata</taxon>
        <taxon>Euteleostomi</taxon>
        <taxon>Amphibia</taxon>
        <taxon>Batrachia</taxon>
        <taxon>Caudata</taxon>
        <taxon>Salamandroidea</taxon>
        <taxon>Salamandridae</taxon>
        <taxon>Pleurodelinae</taxon>
        <taxon>Pleurodeles</taxon>
    </lineage>
</organism>
<reference evidence="2" key="1">
    <citation type="journal article" date="2022" name="bioRxiv">
        <title>Sequencing and chromosome-scale assembly of the giantPleurodeles waltlgenome.</title>
        <authorList>
            <person name="Brown T."/>
            <person name="Elewa A."/>
            <person name="Iarovenko S."/>
            <person name="Subramanian E."/>
            <person name="Araus A.J."/>
            <person name="Petzold A."/>
            <person name="Susuki M."/>
            <person name="Suzuki K.-i.T."/>
            <person name="Hayashi T."/>
            <person name="Toyoda A."/>
            <person name="Oliveira C."/>
            <person name="Osipova E."/>
            <person name="Leigh N.D."/>
            <person name="Simon A."/>
            <person name="Yun M.H."/>
        </authorList>
    </citation>
    <scope>NUCLEOTIDE SEQUENCE</scope>
    <source>
        <strain evidence="2">20211129_DDA</strain>
        <tissue evidence="2">Liver</tissue>
    </source>
</reference>
<feature type="region of interest" description="Disordered" evidence="1">
    <location>
        <begin position="1"/>
        <end position="123"/>
    </location>
</feature>
<keyword evidence="3" id="KW-1185">Reference proteome</keyword>
<dbReference type="Proteomes" id="UP001066276">
    <property type="component" value="Chromosome 8"/>
</dbReference>
<sequence>MLMMDLPFQATQGGVECPKRGTGQLGKETTPLGSLQVKPCGETDVERRHQEHTEEPSGKRHVEAKCSRGQTKEEEEGSRPHYPQDKETETGTENDELPKIWCEDWWTPPVEDPEPATTLESCG</sequence>
<comment type="caution">
    <text evidence="2">The sequence shown here is derived from an EMBL/GenBank/DDBJ whole genome shotgun (WGS) entry which is preliminary data.</text>
</comment>
<feature type="compositionally biased region" description="Basic and acidic residues" evidence="1">
    <location>
        <begin position="44"/>
        <end position="89"/>
    </location>
</feature>
<evidence type="ECO:0000313" key="2">
    <source>
        <dbReference type="EMBL" id="KAJ1113078.1"/>
    </source>
</evidence>
<evidence type="ECO:0000256" key="1">
    <source>
        <dbReference type="SAM" id="MobiDB-lite"/>
    </source>
</evidence>
<proteinExistence type="predicted"/>
<name>A0AAV7NAK5_PLEWA</name>
<evidence type="ECO:0000313" key="3">
    <source>
        <dbReference type="Proteomes" id="UP001066276"/>
    </source>
</evidence>